<protein>
    <recommendedName>
        <fullName evidence="3">IS1 family transposase</fullName>
    </recommendedName>
</protein>
<dbReference type="Proteomes" id="UP000324575">
    <property type="component" value="Unassembled WGS sequence"/>
</dbReference>
<sequence length="77" mass="8849">MNCPQCQSSNKMKNGIVRGHQRYQCKVCHYAYTREKRSGEYPKSERKKALQFYLEGLGFRSVGRYPGVSNGTLSILN</sequence>
<dbReference type="AlphaFoldDB" id="A0A5M8NYP5"/>
<dbReference type="InterPro" id="IPR051354">
    <property type="entry name" value="Transposase_27_IS1"/>
</dbReference>
<accession>A0A5M8NYP5</accession>
<comment type="caution">
    <text evidence="1">The sequence shown here is derived from an EMBL/GenBank/DDBJ whole genome shotgun (WGS) entry which is preliminary data.</text>
</comment>
<organism evidence="1 2">
    <name type="scientific">Candidatus Ordinivivax streblomastigis</name>
    <dbReference type="NCBI Taxonomy" id="2540710"/>
    <lineage>
        <taxon>Bacteria</taxon>
        <taxon>Pseudomonadati</taxon>
        <taxon>Bacteroidota</taxon>
        <taxon>Bacteroidia</taxon>
        <taxon>Bacteroidales</taxon>
        <taxon>Candidatus Ordinivivax</taxon>
    </lineage>
</organism>
<dbReference type="PANTHER" id="PTHR33293">
    <property type="entry name" value="INSERTION ELEMENT IS1 1 PROTEIN INSB-RELATED"/>
    <property type="match status" value="1"/>
</dbReference>
<proteinExistence type="predicted"/>
<evidence type="ECO:0008006" key="3">
    <source>
        <dbReference type="Google" id="ProtNLM"/>
    </source>
</evidence>
<gene>
    <name evidence="1" type="ORF">EZS26_002721</name>
</gene>
<dbReference type="EMBL" id="SNRX01000027">
    <property type="protein sequence ID" value="KAA6301115.1"/>
    <property type="molecule type" value="Genomic_DNA"/>
</dbReference>
<reference evidence="1 2" key="1">
    <citation type="submission" date="2019-03" db="EMBL/GenBank/DDBJ databases">
        <title>Single cell metagenomics reveals metabolic interactions within the superorganism composed of flagellate Streblomastix strix and complex community of Bacteroidetes bacteria on its surface.</title>
        <authorList>
            <person name="Treitli S.C."/>
            <person name="Kolisko M."/>
            <person name="Husnik F."/>
            <person name="Keeling P."/>
            <person name="Hampl V."/>
        </authorList>
    </citation>
    <scope>NUCLEOTIDE SEQUENCE [LARGE SCALE GENOMIC DNA]</scope>
    <source>
        <strain evidence="1">St1</strain>
    </source>
</reference>
<dbReference type="PANTHER" id="PTHR33293:SF2">
    <property type="entry name" value="TRANSPOSASE"/>
    <property type="match status" value="1"/>
</dbReference>
<evidence type="ECO:0000313" key="1">
    <source>
        <dbReference type="EMBL" id="KAA6301115.1"/>
    </source>
</evidence>
<name>A0A5M8NYP5_9BACT</name>
<evidence type="ECO:0000313" key="2">
    <source>
        <dbReference type="Proteomes" id="UP000324575"/>
    </source>
</evidence>